<feature type="binding site" evidence="9">
    <location>
        <begin position="190"/>
        <end position="191"/>
    </location>
    <ligand>
        <name>substrate</name>
    </ligand>
</feature>
<proteinExistence type="inferred from homology"/>
<feature type="binding site" evidence="9">
    <location>
        <begin position="242"/>
        <end position="243"/>
    </location>
    <ligand>
        <name>FMN</name>
        <dbReference type="ChEBI" id="CHEBI:58210"/>
    </ligand>
</feature>
<evidence type="ECO:0000256" key="5">
    <source>
        <dbReference type="ARBA" id="ARBA00022630"/>
    </source>
</evidence>
<keyword evidence="4 9" id="KW-0963">Cytoplasm</keyword>
<comment type="caution">
    <text evidence="11">The sequence shown here is derived from an EMBL/GenBank/DDBJ whole genome shotgun (WGS) entry which is preliminary data.</text>
</comment>
<dbReference type="CDD" id="cd04740">
    <property type="entry name" value="DHOD_1B_like"/>
    <property type="match status" value="1"/>
</dbReference>
<evidence type="ECO:0000256" key="2">
    <source>
        <dbReference type="ARBA" id="ARBA00004725"/>
    </source>
</evidence>
<feature type="binding site" evidence="9">
    <location>
        <begin position="44"/>
        <end position="45"/>
    </location>
    <ligand>
        <name>FMN</name>
        <dbReference type="ChEBI" id="CHEBI:58210"/>
    </ligand>
</feature>
<evidence type="ECO:0000256" key="6">
    <source>
        <dbReference type="ARBA" id="ARBA00022643"/>
    </source>
</evidence>
<evidence type="ECO:0000256" key="1">
    <source>
        <dbReference type="ARBA" id="ARBA00004496"/>
    </source>
</evidence>
<feature type="binding site" evidence="9">
    <location>
        <position position="163"/>
    </location>
    <ligand>
        <name>FMN</name>
        <dbReference type="ChEBI" id="CHEBI:58210"/>
    </ligand>
</feature>
<feature type="domain" description="Dihydroorotate dehydrogenase catalytic" evidence="10">
    <location>
        <begin position="3"/>
        <end position="286"/>
    </location>
</feature>
<protein>
    <recommendedName>
        <fullName evidence="9">Dihydroorotate dehydrogenase</fullName>
        <shortName evidence="9">DHOD</shortName>
        <shortName evidence="9">DHODase</shortName>
        <shortName evidence="9">DHOdehase</shortName>
        <ecNumber evidence="9">1.3.-.-</ecNumber>
    </recommendedName>
</protein>
<keyword evidence="7 9" id="KW-0665">Pyrimidine biosynthesis</keyword>
<dbReference type="PANTHER" id="PTHR48109">
    <property type="entry name" value="DIHYDROOROTATE DEHYDROGENASE (QUINONE), MITOCHONDRIAL-RELATED"/>
    <property type="match status" value="1"/>
</dbReference>
<dbReference type="InterPro" id="IPR024920">
    <property type="entry name" value="Dihydroorotate_DH_1"/>
</dbReference>
<organism evidence="11 12">
    <name type="scientific">candidate division TA06 bacterium DG_24</name>
    <dbReference type="NCBI Taxonomy" id="1703770"/>
    <lineage>
        <taxon>Bacteria</taxon>
        <taxon>Bacteria division TA06</taxon>
    </lineage>
</organism>
<dbReference type="GO" id="GO:0006207">
    <property type="term" value="P:'de novo' pyrimidine nucleobase biosynthetic process"/>
    <property type="evidence" value="ECO:0007669"/>
    <property type="project" value="InterPro"/>
</dbReference>
<dbReference type="EC" id="1.3.-.-" evidence="9"/>
<dbReference type="GO" id="GO:0004152">
    <property type="term" value="F:dihydroorotate dehydrogenase activity"/>
    <property type="evidence" value="ECO:0007669"/>
    <property type="project" value="UniProtKB-UniRule"/>
</dbReference>
<dbReference type="Gene3D" id="3.20.20.70">
    <property type="entry name" value="Aldolase class I"/>
    <property type="match status" value="1"/>
</dbReference>
<dbReference type="GO" id="GO:0044205">
    <property type="term" value="P:'de novo' UMP biosynthetic process"/>
    <property type="evidence" value="ECO:0007669"/>
    <property type="project" value="UniProtKB-UniRule"/>
</dbReference>
<dbReference type="FunFam" id="3.20.20.70:FF:000027">
    <property type="entry name" value="Dihydropyrimidine dehydrogenase [NADP(+)]"/>
    <property type="match status" value="1"/>
</dbReference>
<feature type="binding site" evidence="9">
    <location>
        <position position="44"/>
    </location>
    <ligand>
        <name>substrate</name>
    </ligand>
</feature>
<evidence type="ECO:0000313" key="12">
    <source>
        <dbReference type="Proteomes" id="UP000052008"/>
    </source>
</evidence>
<keyword evidence="6 9" id="KW-0288">FMN</keyword>
<comment type="subcellular location">
    <subcellularLocation>
        <location evidence="1 9">Cytoplasm</location>
    </subcellularLocation>
</comment>
<evidence type="ECO:0000256" key="8">
    <source>
        <dbReference type="ARBA" id="ARBA00023002"/>
    </source>
</evidence>
<evidence type="ECO:0000259" key="10">
    <source>
        <dbReference type="Pfam" id="PF01180"/>
    </source>
</evidence>
<dbReference type="InterPro" id="IPR033888">
    <property type="entry name" value="DHOD_1B"/>
</dbReference>
<dbReference type="InterPro" id="IPR013785">
    <property type="entry name" value="Aldolase_TIM"/>
</dbReference>
<dbReference type="InterPro" id="IPR049622">
    <property type="entry name" value="Dihydroorotate_DH_I"/>
</dbReference>
<reference evidence="11 12" key="1">
    <citation type="journal article" date="2015" name="Microbiome">
        <title>Genomic resolution of linkages in carbon, nitrogen, and sulfur cycling among widespread estuary sediment bacteria.</title>
        <authorList>
            <person name="Baker B.J."/>
            <person name="Lazar C.S."/>
            <person name="Teske A.P."/>
            <person name="Dick G.J."/>
        </authorList>
    </citation>
    <scope>NUCLEOTIDE SEQUENCE [LARGE SCALE GENOMIC DNA]</scope>
    <source>
        <strain evidence="11">DG_24</strain>
    </source>
</reference>
<dbReference type="PANTHER" id="PTHR48109:SF1">
    <property type="entry name" value="DIHYDROOROTATE DEHYDROGENASE (FUMARATE)"/>
    <property type="match status" value="1"/>
</dbReference>
<feature type="binding site" evidence="9">
    <location>
        <begin position="264"/>
        <end position="265"/>
    </location>
    <ligand>
        <name>FMN</name>
        <dbReference type="ChEBI" id="CHEBI:58210"/>
    </ligand>
</feature>
<dbReference type="HAMAP" id="MF_00224">
    <property type="entry name" value="DHO_dh_type1"/>
    <property type="match status" value="1"/>
</dbReference>
<dbReference type="SUPFAM" id="SSF51395">
    <property type="entry name" value="FMN-linked oxidoreductases"/>
    <property type="match status" value="1"/>
</dbReference>
<dbReference type="NCBIfam" id="TIGR01037">
    <property type="entry name" value="pyrD_sub1_fam"/>
    <property type="match status" value="1"/>
</dbReference>
<evidence type="ECO:0000256" key="3">
    <source>
        <dbReference type="ARBA" id="ARBA00008008"/>
    </source>
</evidence>
<dbReference type="EMBL" id="LIZS01000021">
    <property type="protein sequence ID" value="KPJ53366.1"/>
    <property type="molecule type" value="Genomic_DNA"/>
</dbReference>
<evidence type="ECO:0000256" key="4">
    <source>
        <dbReference type="ARBA" id="ARBA00022490"/>
    </source>
</evidence>
<feature type="active site" description="Nucleophile" evidence="9">
    <location>
        <position position="127"/>
    </location>
</feature>
<name>A0A0S7WT87_UNCT6</name>
<sequence>MDLSIDLCGIKLPNPTILASGVLGVSRCSLARVASCGAGAVTTKSISLEPRSGHDNPCVVTYEAGMLNAMGYPNPGAEAAREEFAAVDQLPVPVIASAVGTEPEEFAAVAEILTALPFAATEIPVSCPHTPGFGLMGGHASTDAIRRITSLVRDKTKLPLFVKLPAGGPEVVDLAKAARDGGADGITAVNTIGPGMVINIEAARPVLGFKKGGVSGPALRPVAVRCVYDIYEAVDLPIIGVGGITTGRDAIEMMMAGARAVGIGSAVYYRGMDVFSEVCREIRTWMEDHGYESLTEIVGAAHQ</sequence>
<comment type="catalytic activity">
    <reaction evidence="9">
        <text>(S)-dihydroorotate + A = orotate + AH2</text>
        <dbReference type="Rhea" id="RHEA:18073"/>
        <dbReference type="ChEBI" id="CHEBI:13193"/>
        <dbReference type="ChEBI" id="CHEBI:17499"/>
        <dbReference type="ChEBI" id="CHEBI:30839"/>
        <dbReference type="ChEBI" id="CHEBI:30864"/>
    </reaction>
</comment>
<dbReference type="InterPro" id="IPR023359">
    <property type="entry name" value="Dihydro_DH_chainA_dom2"/>
</dbReference>
<dbReference type="Proteomes" id="UP000052008">
    <property type="component" value="Unassembled WGS sequence"/>
</dbReference>
<feature type="binding site" evidence="9">
    <location>
        <position position="20"/>
    </location>
    <ligand>
        <name>FMN</name>
        <dbReference type="ChEBI" id="CHEBI:58210"/>
    </ligand>
</feature>
<dbReference type="Gene3D" id="2.30.26.10">
    <property type="entry name" value="Dihydroorotate Dehydrogenase A, chain A, domain 2"/>
    <property type="match status" value="1"/>
</dbReference>
<feature type="binding site" evidence="9">
    <location>
        <position position="216"/>
    </location>
    <ligand>
        <name>FMN</name>
        <dbReference type="ChEBI" id="CHEBI:58210"/>
    </ligand>
</feature>
<dbReference type="GO" id="GO:0005737">
    <property type="term" value="C:cytoplasm"/>
    <property type="evidence" value="ECO:0007669"/>
    <property type="project" value="UniProtKB-SubCell"/>
</dbReference>
<dbReference type="InterPro" id="IPR005720">
    <property type="entry name" value="Dihydroorotate_DH_cat"/>
</dbReference>
<dbReference type="STRING" id="1703770.AMJ39_05020"/>
<dbReference type="InterPro" id="IPR001295">
    <property type="entry name" value="Dihydroorotate_DH_CS"/>
</dbReference>
<comment type="cofactor">
    <cofactor evidence="9">
        <name>FMN</name>
        <dbReference type="ChEBI" id="CHEBI:58210"/>
    </cofactor>
    <text evidence="9">Binds 1 FMN per subunit.</text>
</comment>
<dbReference type="NCBIfam" id="NF005574">
    <property type="entry name" value="PRK07259.1"/>
    <property type="match status" value="1"/>
</dbReference>
<dbReference type="InterPro" id="IPR050074">
    <property type="entry name" value="DHO_dehydrogenase"/>
</dbReference>
<comment type="pathway">
    <text evidence="2 9">Pyrimidine metabolism; UMP biosynthesis via de novo pathway.</text>
</comment>
<comment type="caution">
    <text evidence="9">Lacks conserved residue(s) required for the propagation of feature annotation.</text>
</comment>
<comment type="function">
    <text evidence="9">Catalyzes the conversion of dihydroorotate to orotate.</text>
</comment>
<dbReference type="UniPathway" id="UPA00070"/>
<evidence type="ECO:0000313" key="11">
    <source>
        <dbReference type="EMBL" id="KPJ53366.1"/>
    </source>
</evidence>
<gene>
    <name evidence="9" type="primary">pyrD</name>
    <name evidence="11" type="ORF">AMJ39_05020</name>
</gene>
<evidence type="ECO:0000256" key="9">
    <source>
        <dbReference type="HAMAP-Rule" id="MF_00224"/>
    </source>
</evidence>
<feature type="binding site" evidence="9">
    <location>
        <position position="189"/>
    </location>
    <ligand>
        <name>FMN</name>
        <dbReference type="ChEBI" id="CHEBI:58210"/>
    </ligand>
</feature>
<accession>A0A0S7WT87</accession>
<dbReference type="Pfam" id="PF01180">
    <property type="entry name" value="DHO_dh"/>
    <property type="match status" value="1"/>
</dbReference>
<keyword evidence="5 9" id="KW-0285">Flavoprotein</keyword>
<comment type="similarity">
    <text evidence="3 9">Belongs to the dihydroorotate dehydrogenase family. Type 1 subfamily.</text>
</comment>
<dbReference type="InterPro" id="IPR012135">
    <property type="entry name" value="Dihydroorotate_DH_1_2"/>
</dbReference>
<dbReference type="PROSITE" id="PS00912">
    <property type="entry name" value="DHODEHASE_2"/>
    <property type="match status" value="1"/>
</dbReference>
<evidence type="ECO:0000256" key="7">
    <source>
        <dbReference type="ARBA" id="ARBA00022975"/>
    </source>
</evidence>
<dbReference type="PIRSF" id="PIRSF000164">
    <property type="entry name" value="DHO_oxidase"/>
    <property type="match status" value="1"/>
</dbReference>
<dbReference type="AlphaFoldDB" id="A0A0S7WT87"/>
<keyword evidence="8 9" id="KW-0560">Oxidoreductase</keyword>